<dbReference type="InterPro" id="IPR025110">
    <property type="entry name" value="AMP-bd_C"/>
</dbReference>
<dbReference type="GO" id="GO:0043041">
    <property type="term" value="P:amino acid activation for nonribosomal peptide biosynthetic process"/>
    <property type="evidence" value="ECO:0007669"/>
    <property type="project" value="TreeGrafter"/>
</dbReference>
<dbReference type="PANTHER" id="PTHR45527:SF1">
    <property type="entry name" value="FATTY ACID SYNTHASE"/>
    <property type="match status" value="1"/>
</dbReference>
<dbReference type="InterPro" id="IPR045851">
    <property type="entry name" value="AMP-bd_C_sf"/>
</dbReference>
<dbReference type="InterPro" id="IPR020845">
    <property type="entry name" value="AMP-binding_CS"/>
</dbReference>
<dbReference type="FunFam" id="3.40.50.980:FF:000001">
    <property type="entry name" value="Non-ribosomal peptide synthetase"/>
    <property type="match status" value="1"/>
</dbReference>
<dbReference type="Gene3D" id="2.30.38.10">
    <property type="entry name" value="Luciferase, Domain 3"/>
    <property type="match status" value="1"/>
</dbReference>
<evidence type="ECO:0000313" key="5">
    <source>
        <dbReference type="Proteomes" id="UP000579523"/>
    </source>
</evidence>
<dbReference type="Pfam" id="PF00550">
    <property type="entry name" value="PP-binding"/>
    <property type="match status" value="1"/>
</dbReference>
<name>A0A7W7V983_9ACTN</name>
<dbReference type="Pfam" id="PF13193">
    <property type="entry name" value="AMP-binding_C"/>
    <property type="match status" value="1"/>
</dbReference>
<dbReference type="PROSITE" id="PS50075">
    <property type="entry name" value="CARRIER"/>
    <property type="match status" value="1"/>
</dbReference>
<dbReference type="SUPFAM" id="SSF52777">
    <property type="entry name" value="CoA-dependent acyltransferases"/>
    <property type="match status" value="1"/>
</dbReference>
<dbReference type="SUPFAM" id="SSF56801">
    <property type="entry name" value="Acetyl-CoA synthetase-like"/>
    <property type="match status" value="1"/>
</dbReference>
<dbReference type="PROSITE" id="PS00455">
    <property type="entry name" value="AMP_BINDING"/>
    <property type="match status" value="1"/>
</dbReference>
<dbReference type="InterPro" id="IPR009081">
    <property type="entry name" value="PP-bd_ACP"/>
</dbReference>
<evidence type="ECO:0000256" key="2">
    <source>
        <dbReference type="ARBA" id="ARBA00022553"/>
    </source>
</evidence>
<sequence>MALHTLADRDFWHGALTASGGFTPLPRWTRDPVAGLAEHHAPIPVSHATALHRLADDLAVPLSSVFLTAHAKVLAALTGEPDVTTGYAATDSGRPLPCRLTTAAGSWRALLAHTHEVAARLLAHRADPVDDLRCELGLTEPLFETVLEVTGADGDPLGTGGESAADDVERDPEAVLRVAVVRHDDGRLTLRLRYRTDALDADSAARIAGYHLTALSLIAADPDADHARQSLLSAEELRFQLEGLAGPHRSLPDARVHELFEQRVRLHPHAVAAVHGNQQWTYRELNARANRLARALLARGLDREGVVAVVTDRNLDWLAAVLAVFKAGGVYLPVEPHLPAERIRAMLARSGCRLVLAELAVTDSLRTALVPMPAVRILLTDTAYEEGHAACDLGVAVAPDQLAYVYFTSGSTGEPKGAMCEHAGMLNHLRAKIEDLEIGEGRVVAQTAPQCFDISLWQLVCALLVGGRTLLVEQEVILDVERFVDRIVRGRVAVLQVVPSYLEVVLTYLEQHPRELPDLRYVSVTGEALKKELAQRWFAAEPGIRLVNAYGLTETSDDTNHEVMDRAPEGDRVPLGRPVGNVHLYVVDEHLNPVPLGAPGEIAFSGVCVGRGYVNDPDRTERAFLPDPHRAGARLYRSGDRGRWLPDGKLEFLGRRDTQVKIRGFRIEVGEIENTLLQVPGVRDTAVVVVERPDHSAHLVAFYSSAQPLATGALLDRLGAALPAYMVPSAVHRSEALPLTANGKVDRKALTALATRLHPAEDDAQTPGAPGTPTERRLAAAWAGVLGIPQSRIGRHDHFFDLGGTSLTAVKLAISLDRVVSLADITRHPVLTDLAGLVEDLSDRQSTARSDSA</sequence>
<dbReference type="PANTHER" id="PTHR45527">
    <property type="entry name" value="NONRIBOSOMAL PEPTIDE SYNTHETASE"/>
    <property type="match status" value="1"/>
</dbReference>
<dbReference type="SUPFAM" id="SSF47336">
    <property type="entry name" value="ACP-like"/>
    <property type="match status" value="1"/>
</dbReference>
<dbReference type="InterPro" id="IPR010071">
    <property type="entry name" value="AA_adenyl_dom"/>
</dbReference>
<dbReference type="AlphaFoldDB" id="A0A7W7V983"/>
<dbReference type="SMART" id="SM00823">
    <property type="entry name" value="PKS_PP"/>
    <property type="match status" value="1"/>
</dbReference>
<keyword evidence="2" id="KW-0597">Phosphoprotein</keyword>
<evidence type="ECO:0000256" key="1">
    <source>
        <dbReference type="ARBA" id="ARBA00022450"/>
    </source>
</evidence>
<dbReference type="Gene3D" id="1.10.1200.10">
    <property type="entry name" value="ACP-like"/>
    <property type="match status" value="1"/>
</dbReference>
<accession>A0A7W7V983</accession>
<dbReference type="EMBL" id="JACHJI010000011">
    <property type="protein sequence ID" value="MBB4901665.1"/>
    <property type="molecule type" value="Genomic_DNA"/>
</dbReference>
<dbReference type="Gene3D" id="3.40.50.980">
    <property type="match status" value="2"/>
</dbReference>
<dbReference type="InterPro" id="IPR036736">
    <property type="entry name" value="ACP-like_sf"/>
</dbReference>
<dbReference type="InterPro" id="IPR000873">
    <property type="entry name" value="AMP-dep_synth/lig_dom"/>
</dbReference>
<keyword evidence="1" id="KW-0596">Phosphopantetheine</keyword>
<organism evidence="4 5">
    <name type="scientific">Streptomyces griseomycini</name>
    <dbReference type="NCBI Taxonomy" id="66895"/>
    <lineage>
        <taxon>Bacteria</taxon>
        <taxon>Bacillati</taxon>
        <taxon>Actinomycetota</taxon>
        <taxon>Actinomycetes</taxon>
        <taxon>Kitasatosporales</taxon>
        <taxon>Streptomycetaceae</taxon>
        <taxon>Streptomyces</taxon>
    </lineage>
</organism>
<dbReference type="InterPro" id="IPR020806">
    <property type="entry name" value="PKS_PP-bd"/>
</dbReference>
<dbReference type="GO" id="GO:0005737">
    <property type="term" value="C:cytoplasm"/>
    <property type="evidence" value="ECO:0007669"/>
    <property type="project" value="TreeGrafter"/>
</dbReference>
<dbReference type="CDD" id="cd05930">
    <property type="entry name" value="A_NRPS"/>
    <property type="match status" value="1"/>
</dbReference>
<feature type="domain" description="Carrier" evidence="3">
    <location>
        <begin position="769"/>
        <end position="849"/>
    </location>
</feature>
<evidence type="ECO:0000313" key="4">
    <source>
        <dbReference type="EMBL" id="MBB4901665.1"/>
    </source>
</evidence>
<gene>
    <name evidence="4" type="ORF">FHS37_005753</name>
</gene>
<dbReference type="FunFam" id="3.40.50.12780:FF:000012">
    <property type="entry name" value="Non-ribosomal peptide synthetase"/>
    <property type="match status" value="1"/>
</dbReference>
<protein>
    <submittedName>
        <fullName evidence="4">Amino acid adenylation domain-containing protein</fullName>
    </submittedName>
</protein>
<reference evidence="4 5" key="1">
    <citation type="submission" date="2020-08" db="EMBL/GenBank/DDBJ databases">
        <title>Genomic Encyclopedia of Type Strains, Phase III (KMG-III): the genomes of soil and plant-associated and newly described type strains.</title>
        <authorList>
            <person name="Whitman W."/>
        </authorList>
    </citation>
    <scope>NUCLEOTIDE SEQUENCE [LARGE SCALE GENOMIC DNA]</scope>
    <source>
        <strain evidence="4 5">CECT 3273</strain>
    </source>
</reference>
<evidence type="ECO:0000259" key="3">
    <source>
        <dbReference type="PROSITE" id="PS50075"/>
    </source>
</evidence>
<dbReference type="Gene3D" id="3.30.300.30">
    <property type="match status" value="1"/>
</dbReference>
<proteinExistence type="predicted"/>
<dbReference type="Gene3D" id="3.30.559.30">
    <property type="entry name" value="Nonribosomal peptide synthetase, condensation domain"/>
    <property type="match status" value="1"/>
</dbReference>
<dbReference type="Proteomes" id="UP000579523">
    <property type="component" value="Unassembled WGS sequence"/>
</dbReference>
<comment type="caution">
    <text evidence="4">The sequence shown here is derived from an EMBL/GenBank/DDBJ whole genome shotgun (WGS) entry which is preliminary data.</text>
</comment>
<dbReference type="Pfam" id="PF00501">
    <property type="entry name" value="AMP-binding"/>
    <property type="match status" value="1"/>
</dbReference>
<dbReference type="NCBIfam" id="TIGR01733">
    <property type="entry name" value="AA-adenyl-dom"/>
    <property type="match status" value="1"/>
</dbReference>
<dbReference type="GO" id="GO:0017000">
    <property type="term" value="P:antibiotic biosynthetic process"/>
    <property type="evidence" value="ECO:0007669"/>
    <property type="project" value="UniProtKB-ARBA"/>
</dbReference>
<keyword evidence="5" id="KW-1185">Reference proteome</keyword>
<dbReference type="GO" id="GO:0044550">
    <property type="term" value="P:secondary metabolite biosynthetic process"/>
    <property type="evidence" value="ECO:0007669"/>
    <property type="project" value="TreeGrafter"/>
</dbReference>
<dbReference type="GO" id="GO:0031177">
    <property type="term" value="F:phosphopantetheine binding"/>
    <property type="evidence" value="ECO:0007669"/>
    <property type="project" value="InterPro"/>
</dbReference>